<dbReference type="PANTHER" id="PTHR43597:SF5">
    <property type="entry name" value="SUFE-LIKE PROTEIN 2, CHLOROPLASTIC"/>
    <property type="match status" value="1"/>
</dbReference>
<dbReference type="RefSeq" id="WP_126599400.1">
    <property type="nucleotide sequence ID" value="NZ_LR134510.1"/>
</dbReference>
<reference evidence="3 4" key="1">
    <citation type="submission" date="2018-12" db="EMBL/GenBank/DDBJ databases">
        <authorList>
            <consortium name="Pathogen Informatics"/>
        </authorList>
    </citation>
    <scope>NUCLEOTIDE SEQUENCE [LARGE SCALE GENOMIC DNA]</scope>
    <source>
        <strain evidence="3 4">NCTC12871</strain>
    </source>
</reference>
<dbReference type="KEGG" id="adp:NCTC12871_00907"/>
<dbReference type="Pfam" id="PF02657">
    <property type="entry name" value="SufE"/>
    <property type="match status" value="1"/>
</dbReference>
<name>A0A448TTX9_9PAST</name>
<dbReference type="AlphaFoldDB" id="A0A448TTX9"/>
<evidence type="ECO:0000256" key="1">
    <source>
        <dbReference type="ARBA" id="ARBA00010282"/>
    </source>
</evidence>
<evidence type="ECO:0000259" key="2">
    <source>
        <dbReference type="Pfam" id="PF02657"/>
    </source>
</evidence>
<dbReference type="OrthoDB" id="9799320at2"/>
<dbReference type="Gene3D" id="3.90.1010.10">
    <property type="match status" value="1"/>
</dbReference>
<dbReference type="PANTHER" id="PTHR43597">
    <property type="entry name" value="SULFUR ACCEPTOR PROTEIN CSDE"/>
    <property type="match status" value="1"/>
</dbReference>
<organism evidence="3 4">
    <name type="scientific">Actinobacillus delphinicola</name>
    <dbReference type="NCBI Taxonomy" id="51161"/>
    <lineage>
        <taxon>Bacteria</taxon>
        <taxon>Pseudomonadati</taxon>
        <taxon>Pseudomonadota</taxon>
        <taxon>Gammaproteobacteria</taxon>
        <taxon>Pasteurellales</taxon>
        <taxon>Pasteurellaceae</taxon>
        <taxon>Actinobacillus</taxon>
    </lineage>
</organism>
<protein>
    <submittedName>
        <fullName evidence="3">Fe-S metabolism associated SufE</fullName>
    </submittedName>
</protein>
<comment type="similarity">
    <text evidence="1">Belongs to the SufE family.</text>
</comment>
<accession>A0A448TTX9</accession>
<proteinExistence type="inferred from homology"/>
<dbReference type="InterPro" id="IPR003808">
    <property type="entry name" value="Fe-S_metab-assoc_dom"/>
</dbReference>
<dbReference type="SUPFAM" id="SSF82649">
    <property type="entry name" value="SufE/NifU"/>
    <property type="match status" value="1"/>
</dbReference>
<evidence type="ECO:0000313" key="3">
    <source>
        <dbReference type="EMBL" id="VEJ09454.1"/>
    </source>
</evidence>
<evidence type="ECO:0000313" key="4">
    <source>
        <dbReference type="Proteomes" id="UP000279799"/>
    </source>
</evidence>
<sequence>MLKEKLQNATNWQERFRLLIQASKNLPIPSEQEREEMEEIHGCEARLWWQMEKNATGLQFKAYSEARIMNGILFLLLEELNGMPLSAIKTFSLDSFFEKNGILQNLSQTRRLGLKEIEKRLQQAEYC</sequence>
<gene>
    <name evidence="3" type="primary">sufE</name>
    <name evidence="3" type="ORF">NCTC12871_00907</name>
</gene>
<feature type="domain" description="Fe-S metabolism associated" evidence="2">
    <location>
        <begin position="4"/>
        <end position="123"/>
    </location>
</feature>
<keyword evidence="4" id="KW-1185">Reference proteome</keyword>
<dbReference type="EMBL" id="LR134510">
    <property type="protein sequence ID" value="VEJ09454.1"/>
    <property type="molecule type" value="Genomic_DNA"/>
</dbReference>
<dbReference type="Proteomes" id="UP000279799">
    <property type="component" value="Chromosome"/>
</dbReference>